<dbReference type="Pfam" id="PF00294">
    <property type="entry name" value="PfkB"/>
    <property type="match status" value="1"/>
</dbReference>
<evidence type="ECO:0000259" key="4">
    <source>
        <dbReference type="Pfam" id="PF00294"/>
    </source>
</evidence>
<dbReference type="Proteomes" id="UP001597365">
    <property type="component" value="Unassembled WGS sequence"/>
</dbReference>
<reference evidence="6" key="1">
    <citation type="journal article" date="2019" name="Int. J. Syst. Evol. Microbiol.">
        <title>The Global Catalogue of Microorganisms (GCM) 10K type strain sequencing project: providing services to taxonomists for standard genome sequencing and annotation.</title>
        <authorList>
            <consortium name="The Broad Institute Genomics Platform"/>
            <consortium name="The Broad Institute Genome Sequencing Center for Infectious Disease"/>
            <person name="Wu L."/>
            <person name="Ma J."/>
        </authorList>
    </citation>
    <scope>NUCLEOTIDE SEQUENCE [LARGE SCALE GENOMIC DNA]</scope>
    <source>
        <strain evidence="6">CGMCC 4.7455</strain>
    </source>
</reference>
<dbReference type="Gene3D" id="3.40.1190.20">
    <property type="match status" value="1"/>
</dbReference>
<dbReference type="CDD" id="cd01942">
    <property type="entry name" value="ribokinase_group_A"/>
    <property type="match status" value="1"/>
</dbReference>
<keyword evidence="2" id="KW-0808">Transferase</keyword>
<dbReference type="EMBL" id="JBHUFU010000016">
    <property type="protein sequence ID" value="MFD1832487.1"/>
    <property type="molecule type" value="Genomic_DNA"/>
</dbReference>
<dbReference type="RefSeq" id="WP_380903447.1">
    <property type="nucleotide sequence ID" value="NZ_JBHUFU010000016.1"/>
</dbReference>
<name>A0ABW4PQG8_9ACTN</name>
<gene>
    <name evidence="5" type="ORF">ACFSJS_22975</name>
</gene>
<evidence type="ECO:0000313" key="6">
    <source>
        <dbReference type="Proteomes" id="UP001597365"/>
    </source>
</evidence>
<dbReference type="PANTHER" id="PTHR43085">
    <property type="entry name" value="HEXOKINASE FAMILY MEMBER"/>
    <property type="match status" value="1"/>
</dbReference>
<dbReference type="InterPro" id="IPR029056">
    <property type="entry name" value="Ribokinase-like"/>
</dbReference>
<keyword evidence="3 5" id="KW-0418">Kinase</keyword>
<organism evidence="5 6">
    <name type="scientific">Streptomyces desertarenae</name>
    <dbReference type="NCBI Taxonomy" id="2666184"/>
    <lineage>
        <taxon>Bacteria</taxon>
        <taxon>Bacillati</taxon>
        <taxon>Actinomycetota</taxon>
        <taxon>Actinomycetes</taxon>
        <taxon>Kitasatosporales</taxon>
        <taxon>Streptomycetaceae</taxon>
        <taxon>Streptomyces</taxon>
    </lineage>
</organism>
<dbReference type="InterPro" id="IPR011611">
    <property type="entry name" value="PfkB_dom"/>
</dbReference>
<dbReference type="InterPro" id="IPR002173">
    <property type="entry name" value="Carboh/pur_kinase_PfkB_CS"/>
</dbReference>
<evidence type="ECO:0000256" key="2">
    <source>
        <dbReference type="ARBA" id="ARBA00022679"/>
    </source>
</evidence>
<accession>A0ABW4PQG8</accession>
<evidence type="ECO:0000256" key="1">
    <source>
        <dbReference type="ARBA" id="ARBA00010688"/>
    </source>
</evidence>
<dbReference type="GO" id="GO:0016301">
    <property type="term" value="F:kinase activity"/>
    <property type="evidence" value="ECO:0007669"/>
    <property type="project" value="UniProtKB-KW"/>
</dbReference>
<dbReference type="SUPFAM" id="SSF53613">
    <property type="entry name" value="Ribokinase-like"/>
    <property type="match status" value="1"/>
</dbReference>
<feature type="domain" description="Carbohydrate kinase PfkB" evidence="4">
    <location>
        <begin position="33"/>
        <end position="295"/>
    </location>
</feature>
<dbReference type="InterPro" id="IPR050306">
    <property type="entry name" value="PfkB_Carbo_kinase"/>
</dbReference>
<protein>
    <submittedName>
        <fullName evidence="5">Carbohydrate kinase family protein</fullName>
    </submittedName>
</protein>
<evidence type="ECO:0000313" key="5">
    <source>
        <dbReference type="EMBL" id="MFD1832487.1"/>
    </source>
</evidence>
<keyword evidence="6" id="KW-1185">Reference proteome</keyword>
<comment type="caution">
    <text evidence="5">The sequence shown here is derived from an EMBL/GenBank/DDBJ whole genome shotgun (WGS) entry which is preliminary data.</text>
</comment>
<comment type="similarity">
    <text evidence="1">Belongs to the carbohydrate kinase PfkB family.</text>
</comment>
<sequence length="327" mass="34629">MRTAVTGSIATDHLATFPGRFSDQLIDGQLDHVSLSFLVEDLEVRRGGVAANIAFGLGVLGLTPVLVGAVGTDFGEYEVWLKEHGVDTRHVRVSNSRQTARFMCTTDSQQNQIASFYSGAMAEAGLIDLARLFEDDGSPDLVLVAPNDPAAMVRHTRQCRELGIPFAADPSQQLARLDGGEVRELVDGARWLFTNEYEAALLMERTGWGPREVPARVGTWITTCGAEGVRIVSDGTGTQAFPAVPAVRAVDPTGVGDAFRSGFLAACGWDMPMHAAVALGCAMATTALEAVGPQQYTVSPSALLARISAAYGASVASLLAPNLDRLP</sequence>
<dbReference type="PROSITE" id="PS00583">
    <property type="entry name" value="PFKB_KINASES_1"/>
    <property type="match status" value="1"/>
</dbReference>
<proteinExistence type="inferred from homology"/>
<dbReference type="PANTHER" id="PTHR43085:SF46">
    <property type="entry name" value="ADENOSINE KINASE"/>
    <property type="match status" value="1"/>
</dbReference>
<evidence type="ECO:0000256" key="3">
    <source>
        <dbReference type="ARBA" id="ARBA00022777"/>
    </source>
</evidence>